<accession>A0ABS4SMS1</accession>
<keyword evidence="1" id="KW-0732">Signal</keyword>
<dbReference type="Pfam" id="PF10043">
    <property type="entry name" value="DUF2279"/>
    <property type="match status" value="1"/>
</dbReference>
<sequence>MASLVGLIVARAIVAALLLSTPARADMVPGTDWVGWSQWSKEDKALALNIGAGALALGWGTWSWNWGTSGPRFQDEGWFGRTTSEGGADKLGHAWTTYAISHLFARAYQGWGYRQDEAARYGALSSVGVMGLVEVGDAFSDQYGFSYQDMLFNVIGAGAGYVLWSHPDLARKVDFRVEYDPFISGDHQADLFTDYKRLKYLIAVKADGFDAVRNPVLRMLEFHVGYYARGYEDYSANPLNDDRRRYLYVGIGLNLTRLLKPYVNTGGVLHYVQPPYTYISKDWNLDR</sequence>
<dbReference type="EMBL" id="JAGINP010000013">
    <property type="protein sequence ID" value="MBP2293863.1"/>
    <property type="molecule type" value="Genomic_DNA"/>
</dbReference>
<reference evidence="2 3" key="1">
    <citation type="submission" date="2021-03" db="EMBL/GenBank/DDBJ databases">
        <title>Genomic Encyclopedia of Type Strains, Phase III (KMG-III): the genomes of soil and plant-associated and newly described type strains.</title>
        <authorList>
            <person name="Whitman W."/>
        </authorList>
    </citation>
    <scope>NUCLEOTIDE SEQUENCE [LARGE SCALE GENOMIC DNA]</scope>
    <source>
        <strain evidence="2 3">IMMIB AFH-6</strain>
    </source>
</reference>
<evidence type="ECO:0000256" key="1">
    <source>
        <dbReference type="SAM" id="SignalP"/>
    </source>
</evidence>
<organism evidence="2 3">
    <name type="scientific">Azospirillum rugosum</name>
    <dbReference type="NCBI Taxonomy" id="416170"/>
    <lineage>
        <taxon>Bacteria</taxon>
        <taxon>Pseudomonadati</taxon>
        <taxon>Pseudomonadota</taxon>
        <taxon>Alphaproteobacteria</taxon>
        <taxon>Rhodospirillales</taxon>
        <taxon>Azospirillaceae</taxon>
        <taxon>Azospirillum</taxon>
    </lineage>
</organism>
<dbReference type="RefSeq" id="WP_209767784.1">
    <property type="nucleotide sequence ID" value="NZ_JAGINP010000013.1"/>
</dbReference>
<evidence type="ECO:0000313" key="3">
    <source>
        <dbReference type="Proteomes" id="UP000781958"/>
    </source>
</evidence>
<dbReference type="Proteomes" id="UP000781958">
    <property type="component" value="Unassembled WGS sequence"/>
</dbReference>
<protein>
    <submittedName>
        <fullName evidence="2">Uncharacterized protein YfiM (DUF2279 family)</fullName>
    </submittedName>
</protein>
<proteinExistence type="predicted"/>
<dbReference type="InterPro" id="IPR018736">
    <property type="entry name" value="DUF2279_periplasmic_lipo"/>
</dbReference>
<gene>
    <name evidence="2" type="ORF">J2851_003648</name>
</gene>
<feature type="chain" id="PRO_5045998146" evidence="1">
    <location>
        <begin position="26"/>
        <end position="287"/>
    </location>
</feature>
<comment type="caution">
    <text evidence="2">The sequence shown here is derived from an EMBL/GenBank/DDBJ whole genome shotgun (WGS) entry which is preliminary data.</text>
</comment>
<evidence type="ECO:0000313" key="2">
    <source>
        <dbReference type="EMBL" id="MBP2293863.1"/>
    </source>
</evidence>
<name>A0ABS4SMS1_9PROT</name>
<feature type="signal peptide" evidence="1">
    <location>
        <begin position="1"/>
        <end position="25"/>
    </location>
</feature>
<keyword evidence="3" id="KW-1185">Reference proteome</keyword>